<reference evidence="4" key="1">
    <citation type="journal article" date="2020" name="Fungal Divers.">
        <title>Resolving the Mortierellaceae phylogeny through synthesis of multi-gene phylogenetics and phylogenomics.</title>
        <authorList>
            <person name="Vandepol N."/>
            <person name="Liber J."/>
            <person name="Desiro A."/>
            <person name="Na H."/>
            <person name="Kennedy M."/>
            <person name="Barry K."/>
            <person name="Grigoriev I.V."/>
            <person name="Miller A.N."/>
            <person name="O'Donnell K."/>
            <person name="Stajich J.E."/>
            <person name="Bonito G."/>
        </authorList>
    </citation>
    <scope>NUCLEOTIDE SEQUENCE</scope>
    <source>
        <strain evidence="4">CK1249</strain>
    </source>
</reference>
<accession>A0A9P6LY74</accession>
<dbReference type="OrthoDB" id="2444209at2759"/>
<dbReference type="Gene3D" id="2.10.10.20">
    <property type="entry name" value="Carbohydrate-binding module superfamily 5/12"/>
    <property type="match status" value="1"/>
</dbReference>
<feature type="region of interest" description="Disordered" evidence="2">
    <location>
        <begin position="418"/>
        <end position="438"/>
    </location>
</feature>
<feature type="domain" description="Chitin-binding type-3" evidence="3">
    <location>
        <begin position="385"/>
        <end position="429"/>
    </location>
</feature>
<keyword evidence="1" id="KW-0378">Hydrolase</keyword>
<protein>
    <recommendedName>
        <fullName evidence="3">Chitin-binding type-3 domain-containing protein</fullName>
    </recommendedName>
</protein>
<feature type="compositionally biased region" description="Basic and acidic residues" evidence="2">
    <location>
        <begin position="428"/>
        <end position="438"/>
    </location>
</feature>
<evidence type="ECO:0000313" key="5">
    <source>
        <dbReference type="Proteomes" id="UP000738359"/>
    </source>
</evidence>
<evidence type="ECO:0000313" key="4">
    <source>
        <dbReference type="EMBL" id="KAF9951450.1"/>
    </source>
</evidence>
<keyword evidence="5" id="KW-1185">Reference proteome</keyword>
<organism evidence="4 5">
    <name type="scientific">Mortierella alpina</name>
    <name type="common">Oleaginous fungus</name>
    <name type="synonym">Mortierella renispora</name>
    <dbReference type="NCBI Taxonomy" id="64518"/>
    <lineage>
        <taxon>Eukaryota</taxon>
        <taxon>Fungi</taxon>
        <taxon>Fungi incertae sedis</taxon>
        <taxon>Mucoromycota</taxon>
        <taxon>Mortierellomycotina</taxon>
        <taxon>Mortierellomycetes</taxon>
        <taxon>Mortierellales</taxon>
        <taxon>Mortierellaceae</taxon>
        <taxon>Mortierella</taxon>
    </lineage>
</organism>
<gene>
    <name evidence="4" type="ORF">BGZ70_000992</name>
</gene>
<dbReference type="EMBL" id="JAAAHY010001203">
    <property type="protein sequence ID" value="KAF9951450.1"/>
    <property type="molecule type" value="Genomic_DNA"/>
</dbReference>
<dbReference type="GO" id="GO:0030246">
    <property type="term" value="F:carbohydrate binding"/>
    <property type="evidence" value="ECO:0007669"/>
    <property type="project" value="InterPro"/>
</dbReference>
<dbReference type="Proteomes" id="UP000738359">
    <property type="component" value="Unassembled WGS sequence"/>
</dbReference>
<feature type="non-terminal residue" evidence="4">
    <location>
        <position position="438"/>
    </location>
</feature>
<dbReference type="CDD" id="cd12215">
    <property type="entry name" value="ChiC_BD"/>
    <property type="match status" value="1"/>
</dbReference>
<proteinExistence type="predicted"/>
<comment type="caution">
    <text evidence="4">The sequence shown here is derived from an EMBL/GenBank/DDBJ whole genome shotgun (WGS) entry which is preliminary data.</text>
</comment>
<evidence type="ECO:0000259" key="3">
    <source>
        <dbReference type="SMART" id="SM00495"/>
    </source>
</evidence>
<dbReference type="GO" id="GO:0005975">
    <property type="term" value="P:carbohydrate metabolic process"/>
    <property type="evidence" value="ECO:0007669"/>
    <property type="project" value="InterPro"/>
</dbReference>
<dbReference type="GO" id="GO:0005576">
    <property type="term" value="C:extracellular region"/>
    <property type="evidence" value="ECO:0007669"/>
    <property type="project" value="InterPro"/>
</dbReference>
<dbReference type="AlphaFoldDB" id="A0A9P6LY74"/>
<dbReference type="InterPro" id="IPR036573">
    <property type="entry name" value="CBM_sf_5/12"/>
</dbReference>
<dbReference type="GO" id="GO:0004553">
    <property type="term" value="F:hydrolase activity, hydrolyzing O-glycosyl compounds"/>
    <property type="evidence" value="ECO:0007669"/>
    <property type="project" value="InterPro"/>
</dbReference>
<name>A0A9P6LY74_MORAP</name>
<dbReference type="SUPFAM" id="SSF51055">
    <property type="entry name" value="Carbohydrate binding domain"/>
    <property type="match status" value="1"/>
</dbReference>
<dbReference type="InterPro" id="IPR003610">
    <property type="entry name" value="CBM5/12"/>
</dbReference>
<evidence type="ECO:0000256" key="1">
    <source>
        <dbReference type="ARBA" id="ARBA00022801"/>
    </source>
</evidence>
<evidence type="ECO:0000256" key="2">
    <source>
        <dbReference type="SAM" id="MobiDB-lite"/>
    </source>
</evidence>
<dbReference type="SMART" id="SM00495">
    <property type="entry name" value="ChtBD3"/>
    <property type="match status" value="1"/>
</dbReference>
<sequence length="438" mass="49342">PTDITDLTVEEPASETSSYHIIREEPQYLQGPGWLDSALKTHWNINGDDISVSLMRYRDFCVSNNHSLLSTAAALSINFIFLFENEDQMGGLIDEMRDASWSAIWRHLGPPVMEALPEPSILETHAWARRASSMPYRQFVQELNVNPPESVLLRRVFQNYANCTELWRSSCTNEATYVKNLISPCLDALFPGIPHAMVAWDNKLDDSRNNRRLEPDYLVSTNVRGVKYTVLNIEAKTPRNYGRSQIWDDVAKLGNEMKLCLDTVLTLGPSQPVAVQGIVIKESEGVYVMRLYASCSICSHSSGLFPLGRMLEILQAVKVYKAISSSGGVNVMSYDVSTWTPPSATRLWTASKKYVRDDRVQFKGREYQLMWDLNGAPTAEGGGWKQAWDESKFYNTGAAALYQSYIYTAKWYAKGTKPDDAAGNPWTKGERCSAAKRR</sequence>